<accession>A0A8S4G1Y4</accession>
<comment type="caution">
    <text evidence="2">The sequence shown here is derived from an EMBL/GenBank/DDBJ whole genome shotgun (WGS) entry which is preliminary data.</text>
</comment>
<evidence type="ECO:0000256" key="1">
    <source>
        <dbReference type="SAM" id="MobiDB-lite"/>
    </source>
</evidence>
<name>A0A8S4G1Y4_PLUXY</name>
<reference evidence="2" key="1">
    <citation type="submission" date="2020-11" db="EMBL/GenBank/DDBJ databases">
        <authorList>
            <person name="Whiteford S."/>
        </authorList>
    </citation>
    <scope>NUCLEOTIDE SEQUENCE</scope>
</reference>
<protein>
    <submittedName>
        <fullName evidence="2">(diamondback moth) hypothetical protein</fullName>
    </submittedName>
</protein>
<dbReference type="AlphaFoldDB" id="A0A8S4G1Y4"/>
<feature type="region of interest" description="Disordered" evidence="1">
    <location>
        <begin position="19"/>
        <end position="50"/>
    </location>
</feature>
<feature type="compositionally biased region" description="Basic residues" evidence="1">
    <location>
        <begin position="21"/>
        <end position="36"/>
    </location>
</feature>
<dbReference type="Proteomes" id="UP000653454">
    <property type="component" value="Unassembled WGS sequence"/>
</dbReference>
<sequence>MTSSFRYMVTAAVRAVPRSARGYHHRPSRRISRRTLRPSPCRRTSSATPGISTNIRHITSSIRSIINNILNITNNIHNINIRISISSTHTSSTTSRIRGTSIHITSRTRGDVA</sequence>
<evidence type="ECO:0000313" key="2">
    <source>
        <dbReference type="EMBL" id="CAG9134436.1"/>
    </source>
</evidence>
<gene>
    <name evidence="2" type="ORF">PLXY2_LOCUS12694</name>
</gene>
<evidence type="ECO:0000313" key="3">
    <source>
        <dbReference type="Proteomes" id="UP000653454"/>
    </source>
</evidence>
<proteinExistence type="predicted"/>
<keyword evidence="3" id="KW-1185">Reference proteome</keyword>
<organism evidence="2 3">
    <name type="scientific">Plutella xylostella</name>
    <name type="common">Diamondback moth</name>
    <name type="synonym">Plutella maculipennis</name>
    <dbReference type="NCBI Taxonomy" id="51655"/>
    <lineage>
        <taxon>Eukaryota</taxon>
        <taxon>Metazoa</taxon>
        <taxon>Ecdysozoa</taxon>
        <taxon>Arthropoda</taxon>
        <taxon>Hexapoda</taxon>
        <taxon>Insecta</taxon>
        <taxon>Pterygota</taxon>
        <taxon>Neoptera</taxon>
        <taxon>Endopterygota</taxon>
        <taxon>Lepidoptera</taxon>
        <taxon>Glossata</taxon>
        <taxon>Ditrysia</taxon>
        <taxon>Yponomeutoidea</taxon>
        <taxon>Plutellidae</taxon>
        <taxon>Plutella</taxon>
    </lineage>
</organism>
<dbReference type="EMBL" id="CAJHNJ030000078">
    <property type="protein sequence ID" value="CAG9134436.1"/>
    <property type="molecule type" value="Genomic_DNA"/>
</dbReference>